<name>E4T3L9_PALPW</name>
<dbReference type="PROSITE" id="PS51257">
    <property type="entry name" value="PROKAR_LIPOPROTEIN"/>
    <property type="match status" value="1"/>
</dbReference>
<feature type="transmembrane region" description="Helical" evidence="1">
    <location>
        <begin position="154"/>
        <end position="175"/>
    </location>
</feature>
<dbReference type="KEGG" id="ppn:Palpr_1166"/>
<evidence type="ECO:0000313" key="3">
    <source>
        <dbReference type="Proteomes" id="UP000008718"/>
    </source>
</evidence>
<keyword evidence="1" id="KW-1133">Transmembrane helix</keyword>
<gene>
    <name evidence="2" type="ordered locus">Palpr_1166</name>
</gene>
<reference evidence="2 3" key="2">
    <citation type="journal article" date="2011" name="Stand. Genomic Sci.">
        <title>Complete genome sequence of Paludibacter propionicigenes type strain (WB4).</title>
        <authorList>
            <person name="Gronow S."/>
            <person name="Munk C."/>
            <person name="Lapidus A."/>
            <person name="Nolan M."/>
            <person name="Lucas S."/>
            <person name="Hammon N."/>
            <person name="Deshpande S."/>
            <person name="Cheng J.F."/>
            <person name="Tapia R."/>
            <person name="Han C."/>
            <person name="Goodwin L."/>
            <person name="Pitluck S."/>
            <person name="Liolios K."/>
            <person name="Ivanova N."/>
            <person name="Mavromatis K."/>
            <person name="Mikhailova N."/>
            <person name="Pati A."/>
            <person name="Chen A."/>
            <person name="Palaniappan K."/>
            <person name="Land M."/>
            <person name="Hauser L."/>
            <person name="Chang Y.J."/>
            <person name="Jeffries C.D."/>
            <person name="Brambilla E."/>
            <person name="Rohde M."/>
            <person name="Goker M."/>
            <person name="Detter J.C."/>
            <person name="Woyke T."/>
            <person name="Bristow J."/>
            <person name="Eisen J.A."/>
            <person name="Markowitz V."/>
            <person name="Hugenholtz P."/>
            <person name="Kyrpides N.C."/>
            <person name="Klenk H.P."/>
        </authorList>
    </citation>
    <scope>NUCLEOTIDE SEQUENCE [LARGE SCALE GENOMIC DNA]</scope>
    <source>
        <strain evidence="3">DSM 17365 / JCM 13257 / WB4</strain>
    </source>
</reference>
<dbReference type="HOGENOM" id="CLU_060895_0_0_10"/>
<accession>E4T3L9</accession>
<sequence>MRKSLFLAIIIFVFGCVQVHAQKITVSARLDSAVIWIGNQTNLTFVVSQQPKQHVIMPLFSDTIVGGLETVEPVKADTAKSPDGQLLVSHRYTVTSFKDSLIYIPPFPFVLNGDTVWSKSLSLKVVQPFKIDTASHKIADIKPVFNSKFNWGSFFLRVLLGFIILGLLVALYIIYEKFIKKKPVLSDKEIKLLLPAHVVALNQLDKIKQEKSWQQGRYKEYHTELTDVIREYIERIFDVNSMEMTSEEILDHLRWLKLEKKSAYLNLQQILNLADLVKFAKWNALPEEHELSLQNAYLFISQTKVEDVKPVEEIKNEKSTDVIN</sequence>
<reference key="1">
    <citation type="submission" date="2010-11" db="EMBL/GenBank/DDBJ databases">
        <title>The complete genome of Paludibacter propionicigenes DSM 17365.</title>
        <authorList>
            <consortium name="US DOE Joint Genome Institute (JGI-PGF)"/>
            <person name="Lucas S."/>
            <person name="Copeland A."/>
            <person name="Lapidus A."/>
            <person name="Bruce D."/>
            <person name="Goodwin L."/>
            <person name="Pitluck S."/>
            <person name="Kyrpides N."/>
            <person name="Mavromatis K."/>
            <person name="Ivanova N."/>
            <person name="Munk A.C."/>
            <person name="Brettin T."/>
            <person name="Detter J.C."/>
            <person name="Han C."/>
            <person name="Tapia R."/>
            <person name="Land M."/>
            <person name="Hauser L."/>
            <person name="Markowitz V."/>
            <person name="Cheng J.-F."/>
            <person name="Hugenholtz P."/>
            <person name="Woyke T."/>
            <person name="Wu D."/>
            <person name="Gronow S."/>
            <person name="Wellnitz S."/>
            <person name="Brambilla E."/>
            <person name="Klenk H.-P."/>
            <person name="Eisen J.A."/>
        </authorList>
    </citation>
    <scope>NUCLEOTIDE SEQUENCE</scope>
    <source>
        <strain>WB4</strain>
    </source>
</reference>
<keyword evidence="3" id="KW-1185">Reference proteome</keyword>
<dbReference type="eggNOG" id="COG3088">
    <property type="taxonomic scope" value="Bacteria"/>
</dbReference>
<dbReference type="RefSeq" id="WP_013444682.1">
    <property type="nucleotide sequence ID" value="NC_014734.1"/>
</dbReference>
<evidence type="ECO:0000256" key="1">
    <source>
        <dbReference type="SAM" id="Phobius"/>
    </source>
</evidence>
<organism evidence="2 3">
    <name type="scientific">Paludibacter propionicigenes (strain DSM 17365 / JCM 13257 / WB4)</name>
    <dbReference type="NCBI Taxonomy" id="694427"/>
    <lineage>
        <taxon>Bacteria</taxon>
        <taxon>Pseudomonadati</taxon>
        <taxon>Bacteroidota</taxon>
        <taxon>Bacteroidia</taxon>
        <taxon>Bacteroidales</taxon>
        <taxon>Paludibacteraceae</taxon>
        <taxon>Paludibacter</taxon>
    </lineage>
</organism>
<dbReference type="EMBL" id="CP002345">
    <property type="protein sequence ID" value="ADQ79313.1"/>
    <property type="molecule type" value="Genomic_DNA"/>
</dbReference>
<protein>
    <recommendedName>
        <fullName evidence="4">Oxygen tolerance</fullName>
    </recommendedName>
</protein>
<dbReference type="STRING" id="694427.Palpr_1166"/>
<keyword evidence="1" id="KW-0812">Transmembrane</keyword>
<evidence type="ECO:0008006" key="4">
    <source>
        <dbReference type="Google" id="ProtNLM"/>
    </source>
</evidence>
<dbReference type="Proteomes" id="UP000008718">
    <property type="component" value="Chromosome"/>
</dbReference>
<evidence type="ECO:0000313" key="2">
    <source>
        <dbReference type="EMBL" id="ADQ79313.1"/>
    </source>
</evidence>
<keyword evidence="1" id="KW-0472">Membrane</keyword>
<dbReference type="AlphaFoldDB" id="E4T3L9"/>
<dbReference type="OrthoDB" id="9807384at2"/>
<proteinExistence type="predicted"/>